<evidence type="ECO:0000256" key="1">
    <source>
        <dbReference type="ARBA" id="ARBA00001961"/>
    </source>
</evidence>
<evidence type="ECO:0000256" key="4">
    <source>
        <dbReference type="ARBA" id="ARBA00022964"/>
    </source>
</evidence>
<evidence type="ECO:0000313" key="14">
    <source>
        <dbReference type="Proteomes" id="UP000215914"/>
    </source>
</evidence>
<evidence type="ECO:0000256" key="3">
    <source>
        <dbReference type="ARBA" id="ARBA00022723"/>
    </source>
</evidence>
<dbReference type="Gene3D" id="2.60.120.330">
    <property type="entry name" value="B-lactam Antibiotic, Isopenicillin N Synthase, Chain"/>
    <property type="match status" value="1"/>
</dbReference>
<dbReference type="InterPro" id="IPR005123">
    <property type="entry name" value="Oxoglu/Fe-dep_dioxygenase_dom"/>
</dbReference>
<dbReference type="PANTHER" id="PTHR47990">
    <property type="entry name" value="2-OXOGLUTARATE (2OG) AND FE(II)-DEPENDENT OXYGENASE SUPERFAMILY PROTEIN-RELATED"/>
    <property type="match status" value="1"/>
</dbReference>
<reference evidence="12" key="3">
    <citation type="submission" date="2020-06" db="EMBL/GenBank/DDBJ databases">
        <title>Helianthus annuus Genome sequencing and assembly Release 2.</title>
        <authorList>
            <person name="Gouzy J."/>
            <person name="Langlade N."/>
            <person name="Munos S."/>
        </authorList>
    </citation>
    <scope>NUCLEOTIDE SEQUENCE</scope>
    <source>
        <tissue evidence="12">Leaves</tissue>
    </source>
</reference>
<keyword evidence="5 10" id="KW-0560">Oxidoreductase</keyword>
<comment type="cofactor">
    <cofactor evidence="1">
        <name>L-ascorbate</name>
        <dbReference type="ChEBI" id="CHEBI:38290"/>
    </cofactor>
</comment>
<keyword evidence="14" id="KW-1185">Reference proteome</keyword>
<evidence type="ECO:0000256" key="9">
    <source>
        <dbReference type="ARBA" id="ARBA00066695"/>
    </source>
</evidence>
<keyword evidence="4 13" id="KW-0223">Dioxygenase</keyword>
<dbReference type="EC" id="1.14.11.15" evidence="9"/>
<evidence type="ECO:0000313" key="12">
    <source>
        <dbReference type="EMBL" id="KAF5784305.1"/>
    </source>
</evidence>
<comment type="pathway">
    <text evidence="2">Hormone biosynthesis.</text>
</comment>
<dbReference type="GO" id="GO:0046872">
    <property type="term" value="F:metal ion binding"/>
    <property type="evidence" value="ECO:0007669"/>
    <property type="project" value="UniProtKB-KW"/>
</dbReference>
<dbReference type="Proteomes" id="UP000215914">
    <property type="component" value="Chromosome 11"/>
</dbReference>
<dbReference type="GO" id="GO:0009416">
    <property type="term" value="P:response to light stimulus"/>
    <property type="evidence" value="ECO:0000318"/>
    <property type="project" value="GO_Central"/>
</dbReference>
<evidence type="ECO:0000256" key="10">
    <source>
        <dbReference type="RuleBase" id="RU003682"/>
    </source>
</evidence>
<dbReference type="InterPro" id="IPR026992">
    <property type="entry name" value="DIOX_N"/>
</dbReference>
<dbReference type="InterPro" id="IPR044861">
    <property type="entry name" value="IPNS-like_FE2OG_OXY"/>
</dbReference>
<feature type="domain" description="Fe2OG dioxygenase" evidence="11">
    <location>
        <begin position="202"/>
        <end position="303"/>
    </location>
</feature>
<evidence type="ECO:0000256" key="2">
    <source>
        <dbReference type="ARBA" id="ARBA00004972"/>
    </source>
</evidence>
<dbReference type="OMA" id="TQEEINW"/>
<dbReference type="GO" id="GO:0009686">
    <property type="term" value="P:gibberellin biosynthetic process"/>
    <property type="evidence" value="ECO:0000318"/>
    <property type="project" value="GO_Central"/>
</dbReference>
<dbReference type="EMBL" id="CM007900">
    <property type="protein sequence ID" value="OTG09382.1"/>
    <property type="molecule type" value="Genomic_DNA"/>
</dbReference>
<dbReference type="SUPFAM" id="SSF51197">
    <property type="entry name" value="Clavaminate synthase-like"/>
    <property type="match status" value="1"/>
</dbReference>
<dbReference type="Pfam" id="PF14226">
    <property type="entry name" value="DIOX_N"/>
    <property type="match status" value="1"/>
</dbReference>
<accession>A0A251TFG6</accession>
<name>A0A251TFG6_HELAN</name>
<dbReference type="EMBL" id="MNCJ02000326">
    <property type="protein sequence ID" value="KAF5784305.1"/>
    <property type="molecule type" value="Genomic_DNA"/>
</dbReference>
<dbReference type="STRING" id="4232.A0A251TFG6"/>
<keyword evidence="6 10" id="KW-0408">Iron</keyword>
<reference evidence="13" key="2">
    <citation type="submission" date="2017-02" db="EMBL/GenBank/DDBJ databases">
        <title>Sunflower complete genome.</title>
        <authorList>
            <person name="Langlade N."/>
            <person name="Munos S."/>
        </authorList>
    </citation>
    <scope>NUCLEOTIDE SEQUENCE [LARGE SCALE GENOMIC DNA]</scope>
    <source>
        <tissue evidence="13">Leaves</tissue>
    </source>
</reference>
<evidence type="ECO:0000256" key="5">
    <source>
        <dbReference type="ARBA" id="ARBA00023002"/>
    </source>
</evidence>
<dbReference type="FunFam" id="2.60.120.330:FF:000013">
    <property type="entry name" value="Gibberellin 3-beta-dioxygenase 1"/>
    <property type="match status" value="1"/>
</dbReference>
<organism evidence="13 14">
    <name type="scientific">Helianthus annuus</name>
    <name type="common">Common sunflower</name>
    <dbReference type="NCBI Taxonomy" id="4232"/>
    <lineage>
        <taxon>Eukaryota</taxon>
        <taxon>Viridiplantae</taxon>
        <taxon>Streptophyta</taxon>
        <taxon>Embryophyta</taxon>
        <taxon>Tracheophyta</taxon>
        <taxon>Spermatophyta</taxon>
        <taxon>Magnoliopsida</taxon>
        <taxon>eudicotyledons</taxon>
        <taxon>Gunneridae</taxon>
        <taxon>Pentapetalae</taxon>
        <taxon>asterids</taxon>
        <taxon>campanulids</taxon>
        <taxon>Asterales</taxon>
        <taxon>Asteraceae</taxon>
        <taxon>Asteroideae</taxon>
        <taxon>Heliantheae alliance</taxon>
        <taxon>Heliantheae</taxon>
        <taxon>Helianthus</taxon>
    </lineage>
</organism>
<evidence type="ECO:0000313" key="13">
    <source>
        <dbReference type="EMBL" id="OTG09382.1"/>
    </source>
</evidence>
<comment type="similarity">
    <text evidence="8">Belongs to the iron/ascorbate-dependent oxidoreductase family. GA3OX subfamily.</text>
</comment>
<evidence type="ECO:0000256" key="7">
    <source>
        <dbReference type="ARBA" id="ARBA00037909"/>
    </source>
</evidence>
<dbReference type="PROSITE" id="PS51471">
    <property type="entry name" value="FE2OG_OXY"/>
    <property type="match status" value="1"/>
</dbReference>
<proteinExistence type="inferred from homology"/>
<dbReference type="InParanoid" id="A0A251TFG6"/>
<evidence type="ECO:0000259" key="11">
    <source>
        <dbReference type="PROSITE" id="PS51471"/>
    </source>
</evidence>
<dbReference type="OrthoDB" id="288590at2759"/>
<dbReference type="Pfam" id="PF03171">
    <property type="entry name" value="2OG-FeII_Oxy"/>
    <property type="match status" value="1"/>
</dbReference>
<evidence type="ECO:0000256" key="8">
    <source>
        <dbReference type="ARBA" id="ARBA00061560"/>
    </source>
</evidence>
<dbReference type="Gramene" id="mRNA:HanXRQr2_Chr11g0517981">
    <property type="protein sequence ID" value="mRNA:HanXRQr2_Chr11g0517981"/>
    <property type="gene ID" value="HanXRQr2_Chr11g0517981"/>
</dbReference>
<keyword evidence="3 10" id="KW-0479">Metal-binding</keyword>
<dbReference type="InterPro" id="IPR027443">
    <property type="entry name" value="IPNS-like_sf"/>
</dbReference>
<reference evidence="12 14" key="1">
    <citation type="journal article" date="2017" name="Nature">
        <title>The sunflower genome provides insights into oil metabolism, flowering and Asterid evolution.</title>
        <authorList>
            <person name="Badouin H."/>
            <person name="Gouzy J."/>
            <person name="Grassa C.J."/>
            <person name="Murat F."/>
            <person name="Staton S.E."/>
            <person name="Cottret L."/>
            <person name="Lelandais-Briere C."/>
            <person name="Owens G.L."/>
            <person name="Carrere S."/>
            <person name="Mayjonade B."/>
            <person name="Legrand L."/>
            <person name="Gill N."/>
            <person name="Kane N.C."/>
            <person name="Bowers J.E."/>
            <person name="Hubner S."/>
            <person name="Bellec A."/>
            <person name="Berard A."/>
            <person name="Berges H."/>
            <person name="Blanchet N."/>
            <person name="Boniface M.C."/>
            <person name="Brunel D."/>
            <person name="Catrice O."/>
            <person name="Chaidir N."/>
            <person name="Claudel C."/>
            <person name="Donnadieu C."/>
            <person name="Faraut T."/>
            <person name="Fievet G."/>
            <person name="Helmstetter N."/>
            <person name="King M."/>
            <person name="Knapp S.J."/>
            <person name="Lai Z."/>
            <person name="Le Paslier M.C."/>
            <person name="Lippi Y."/>
            <person name="Lorenzon L."/>
            <person name="Mandel J.R."/>
            <person name="Marage G."/>
            <person name="Marchand G."/>
            <person name="Marquand E."/>
            <person name="Bret-Mestries E."/>
            <person name="Morien E."/>
            <person name="Nambeesan S."/>
            <person name="Nguyen T."/>
            <person name="Pegot-Espagnet P."/>
            <person name="Pouilly N."/>
            <person name="Raftis F."/>
            <person name="Sallet E."/>
            <person name="Schiex T."/>
            <person name="Thomas J."/>
            <person name="Vandecasteele C."/>
            <person name="Vares D."/>
            <person name="Vear F."/>
            <person name="Vautrin S."/>
            <person name="Crespi M."/>
            <person name="Mangin B."/>
            <person name="Burke J.M."/>
            <person name="Salse J."/>
            <person name="Munos S."/>
            <person name="Vincourt P."/>
            <person name="Rieseberg L.H."/>
            <person name="Langlade N.B."/>
        </authorList>
    </citation>
    <scope>NUCLEOTIDE SEQUENCE [LARGE SCALE GENOMIC DNA]</scope>
    <source>
        <strain evidence="14">cv. SF193</strain>
        <tissue evidence="12">Leaves</tissue>
    </source>
</reference>
<sequence>MTTLSEVYRNDPITDHHIIPLDFDSIDEVPESHTWPRFDEPINKIQTNNIKDPLIPVIDLASPNARNLIGQACETWGMFQVINHGVPSELVKNVEYESRRLFALQTHEKRRVLRSADGATGYGVARISPFFDKRMWHEGFTIMGSCADDAKVLWPHDYQRFCDTMDAYQQQMKLLSHRLLLIILEKLDATQEEINWAISTQDSQQALQLNSYPCCPNPSLALGLAPHTDSLLLTLLNQCGISGLEIFVEGSGWSQVQPVEDAFVVNVGDLLHMFSNAKFPLLSHRASVNQSNHRISIAYFHGPPIESRVAPSSKFQKPCFKSLLVKEYLILKAKHFSRALSLIQT</sequence>
<protein>
    <recommendedName>
        <fullName evidence="9">gibberellin 3beta-dioxygenase</fullName>
        <ecNumber evidence="9">1.14.11.15</ecNumber>
    </recommendedName>
</protein>
<comment type="pathway">
    <text evidence="7">Plant hormone biosynthesis; gibberellin biosynthesis.</text>
</comment>
<dbReference type="GO" id="GO:0016707">
    <property type="term" value="F:gibberellin 3-beta-dioxygenase activity"/>
    <property type="evidence" value="ECO:0000318"/>
    <property type="project" value="GO_Central"/>
</dbReference>
<dbReference type="InterPro" id="IPR050231">
    <property type="entry name" value="Iron_ascorbate_oxido_reductase"/>
</dbReference>
<dbReference type="AlphaFoldDB" id="A0A251TFG6"/>
<evidence type="ECO:0000256" key="6">
    <source>
        <dbReference type="ARBA" id="ARBA00023004"/>
    </source>
</evidence>
<gene>
    <name evidence="13" type="ORF">HannXRQ_Chr11g0352311</name>
    <name evidence="12" type="ORF">HanXRQr2_Chr11g0517981</name>
</gene>